<organism evidence="1 2">
    <name type="scientific">Ceratodon purpureus</name>
    <name type="common">Fire moss</name>
    <name type="synonym">Dicranum purpureum</name>
    <dbReference type="NCBI Taxonomy" id="3225"/>
    <lineage>
        <taxon>Eukaryota</taxon>
        <taxon>Viridiplantae</taxon>
        <taxon>Streptophyta</taxon>
        <taxon>Embryophyta</taxon>
        <taxon>Bryophyta</taxon>
        <taxon>Bryophytina</taxon>
        <taxon>Bryopsida</taxon>
        <taxon>Dicranidae</taxon>
        <taxon>Pseudoditrichales</taxon>
        <taxon>Ditrichaceae</taxon>
        <taxon>Ceratodon</taxon>
    </lineage>
</organism>
<evidence type="ECO:0000313" key="1">
    <source>
        <dbReference type="EMBL" id="KAG0582800.1"/>
    </source>
</evidence>
<sequence length="175" mass="19930">MVTFEGFEPVFGAGLGQLDSPTGHDALLSSLSYLGASDSDHPEMHATDFRASTWFADMSTEFLEDLKDDLGIVGSWEEFVQCVRAMFVSDHVGIIYLKGTLISAMINEGIYFLLHWLQDHELPPLQLRPKLRLQQLQHRHFLLQHLLLPHLRHEHPLLVFSRQSAAPDTSEFLRP</sequence>
<gene>
    <name evidence="1" type="ORF">KC19_3G087000</name>
</gene>
<reference evidence="1" key="1">
    <citation type="submission" date="2020-06" db="EMBL/GenBank/DDBJ databases">
        <title>WGS assembly of Ceratodon purpureus strain R40.</title>
        <authorList>
            <person name="Carey S.B."/>
            <person name="Jenkins J."/>
            <person name="Shu S."/>
            <person name="Lovell J.T."/>
            <person name="Sreedasyam A."/>
            <person name="Maumus F."/>
            <person name="Tiley G.P."/>
            <person name="Fernandez-Pozo N."/>
            <person name="Barry K."/>
            <person name="Chen C."/>
            <person name="Wang M."/>
            <person name="Lipzen A."/>
            <person name="Daum C."/>
            <person name="Saski C.A."/>
            <person name="Payton A.C."/>
            <person name="Mcbreen J.C."/>
            <person name="Conrad R.E."/>
            <person name="Kollar L.M."/>
            <person name="Olsson S."/>
            <person name="Huttunen S."/>
            <person name="Landis J.B."/>
            <person name="Wickett N.J."/>
            <person name="Johnson M.G."/>
            <person name="Rensing S.A."/>
            <person name="Grimwood J."/>
            <person name="Schmutz J."/>
            <person name="Mcdaniel S.F."/>
        </authorList>
    </citation>
    <scope>NUCLEOTIDE SEQUENCE</scope>
    <source>
        <strain evidence="1">R40</strain>
    </source>
</reference>
<protein>
    <submittedName>
        <fullName evidence="1">Uncharacterized protein</fullName>
    </submittedName>
</protein>
<comment type="caution">
    <text evidence="1">The sequence shown here is derived from an EMBL/GenBank/DDBJ whole genome shotgun (WGS) entry which is preliminary data.</text>
</comment>
<dbReference type="PANTHER" id="PTHR35770">
    <property type="entry name" value="U2 SMALL NUCLEAR RIBONUCLEOPROTEIN AUXILIARY FACTOR-LIKE PROTEIN"/>
    <property type="match status" value="1"/>
</dbReference>
<keyword evidence="2" id="KW-1185">Reference proteome</keyword>
<dbReference type="EMBL" id="CM026423">
    <property type="protein sequence ID" value="KAG0582800.1"/>
    <property type="molecule type" value="Genomic_DNA"/>
</dbReference>
<evidence type="ECO:0000313" key="2">
    <source>
        <dbReference type="Proteomes" id="UP000822688"/>
    </source>
</evidence>
<accession>A0A8T0IGE8</accession>
<dbReference type="PANTHER" id="PTHR35770:SF1">
    <property type="entry name" value="U2 SMALL NUCLEAR RIBONUCLEOPROTEIN AUXILIARY FACTOR-LIKE PROTEIN"/>
    <property type="match status" value="1"/>
</dbReference>
<dbReference type="Proteomes" id="UP000822688">
    <property type="component" value="Chromosome 3"/>
</dbReference>
<dbReference type="AlphaFoldDB" id="A0A8T0IGE8"/>
<proteinExistence type="predicted"/>
<name>A0A8T0IGE8_CERPU</name>